<feature type="domain" description="AMP-binding enzyme C-terminal" evidence="4">
    <location>
        <begin position="297"/>
        <end position="369"/>
    </location>
</feature>
<dbReference type="PANTHER" id="PTHR43201">
    <property type="entry name" value="ACYL-COA SYNTHETASE"/>
    <property type="match status" value="1"/>
</dbReference>
<dbReference type="InterPro" id="IPR045851">
    <property type="entry name" value="AMP-bd_C_sf"/>
</dbReference>
<dbReference type="Gene3D" id="3.40.50.12780">
    <property type="entry name" value="N-terminal domain of ligase-like"/>
    <property type="match status" value="1"/>
</dbReference>
<dbReference type="GO" id="GO:0006631">
    <property type="term" value="P:fatty acid metabolic process"/>
    <property type="evidence" value="ECO:0007669"/>
    <property type="project" value="TreeGrafter"/>
</dbReference>
<evidence type="ECO:0000259" key="4">
    <source>
        <dbReference type="Pfam" id="PF13193"/>
    </source>
</evidence>
<gene>
    <name evidence="5" type="primary">yhfT_2</name>
    <name evidence="5" type="ORF">A3Q41_00364</name>
</gene>
<organism evidence="5 6">
    <name type="scientific">Rhodococcoides fascians</name>
    <name type="common">Rhodococcus fascians</name>
    <dbReference type="NCBI Taxonomy" id="1828"/>
    <lineage>
        <taxon>Bacteria</taxon>
        <taxon>Bacillati</taxon>
        <taxon>Actinomycetota</taxon>
        <taxon>Actinomycetes</taxon>
        <taxon>Mycobacteriales</taxon>
        <taxon>Nocardiaceae</taxon>
        <taxon>Rhodococcoides</taxon>
    </lineage>
</organism>
<sequence>MTFTLGGRDQDTAIVWRGRSLTYAELDAAVEQWPHLPAHAQSHDAQSHDASALDLPDALVCVVAAARQGCAVRVEDPAARPERSGDPDPDAVLLVATSGSTGRPKPLARTAASWVDSFAEFTDITGIRPTDSVAITGPLHATMHLFAALHALWLGACVTDDRARATVVHAVPAVLRDVAPRMPHLRIAVVAGTMLDSVAAQSVPDSVRLVEYYGAAELSLIAARVVGEQPSLVLLRDVEVRTDDGYLFVRSRYAASSARDWFAVGDLADVRGRELAVHGRGDAAINVGGTTVIAEDVERILVSIDGVLAAAAIGTPHSVLGETVSAVIELDGSRDLDVVRADARAIMTKEALPRRWTVVQQLPRTASGKIARGALLARGALA</sequence>
<dbReference type="KEGG" id="rhs:A3Q41_00364"/>
<keyword evidence="2 5" id="KW-0436">Ligase</keyword>
<dbReference type="Pfam" id="PF13193">
    <property type="entry name" value="AMP-binding_C"/>
    <property type="match status" value="1"/>
</dbReference>
<comment type="similarity">
    <text evidence="1">Belongs to the ATP-dependent AMP-binding enzyme family.</text>
</comment>
<dbReference type="RefSeq" id="WP_063216076.1">
    <property type="nucleotide sequence ID" value="NZ_CP015220.1"/>
</dbReference>
<protein>
    <submittedName>
        <fullName evidence="5">Putative acyl--CoA ligase YhfT</fullName>
        <ecNumber evidence="5">6.2.1.-</ecNumber>
    </submittedName>
</protein>
<proteinExistence type="inferred from homology"/>
<dbReference type="InterPro" id="IPR025110">
    <property type="entry name" value="AMP-bd_C"/>
</dbReference>
<dbReference type="InterPro" id="IPR042099">
    <property type="entry name" value="ANL_N_sf"/>
</dbReference>
<dbReference type="InterPro" id="IPR020845">
    <property type="entry name" value="AMP-binding_CS"/>
</dbReference>
<dbReference type="EMBL" id="CP015220">
    <property type="protein sequence ID" value="AMY21688.1"/>
    <property type="molecule type" value="Genomic_DNA"/>
</dbReference>
<name>A0A143QG14_RHOFA</name>
<dbReference type="Pfam" id="PF00501">
    <property type="entry name" value="AMP-binding"/>
    <property type="match status" value="1"/>
</dbReference>
<feature type="domain" description="AMP-dependent synthetase/ligase" evidence="3">
    <location>
        <begin position="75"/>
        <end position="223"/>
    </location>
</feature>
<dbReference type="PATRIC" id="fig|1653479.3.peg.364"/>
<evidence type="ECO:0000259" key="3">
    <source>
        <dbReference type="Pfam" id="PF00501"/>
    </source>
</evidence>
<reference evidence="5 6" key="1">
    <citation type="journal article" date="2016" name="Genome Announc.">
        <title>Complete Genome and Plasmid Sequences for Rhodococcus fascians D188 and Draft Sequences for Rhodococcus Isolates PBTS 1 and PBTS 2.</title>
        <authorList>
            <person name="Stamler R.A."/>
            <person name="Vereecke D."/>
            <person name="Zhang Y."/>
            <person name="Schilkey F."/>
            <person name="Devitt N."/>
            <person name="Randall J.J."/>
        </authorList>
    </citation>
    <scope>NUCLEOTIDE SEQUENCE [LARGE SCALE GENOMIC DNA]</scope>
    <source>
        <strain evidence="5 6">PBTS2</strain>
    </source>
</reference>
<evidence type="ECO:0000313" key="6">
    <source>
        <dbReference type="Proteomes" id="UP000076038"/>
    </source>
</evidence>
<dbReference type="SUPFAM" id="SSF56801">
    <property type="entry name" value="Acetyl-CoA synthetase-like"/>
    <property type="match status" value="1"/>
</dbReference>
<accession>A0A143QG14</accession>
<keyword evidence="6" id="KW-1185">Reference proteome</keyword>
<dbReference type="InterPro" id="IPR000873">
    <property type="entry name" value="AMP-dep_synth/lig_dom"/>
</dbReference>
<dbReference type="PROSITE" id="PS00455">
    <property type="entry name" value="AMP_BINDING"/>
    <property type="match status" value="1"/>
</dbReference>
<evidence type="ECO:0000313" key="5">
    <source>
        <dbReference type="EMBL" id="AMY21688.1"/>
    </source>
</evidence>
<dbReference type="AlphaFoldDB" id="A0A143QG14"/>
<evidence type="ECO:0000256" key="2">
    <source>
        <dbReference type="ARBA" id="ARBA00022598"/>
    </source>
</evidence>
<evidence type="ECO:0000256" key="1">
    <source>
        <dbReference type="ARBA" id="ARBA00006432"/>
    </source>
</evidence>
<dbReference type="GO" id="GO:0031956">
    <property type="term" value="F:medium-chain fatty acid-CoA ligase activity"/>
    <property type="evidence" value="ECO:0007669"/>
    <property type="project" value="TreeGrafter"/>
</dbReference>
<dbReference type="Proteomes" id="UP000076038">
    <property type="component" value="Chromosome"/>
</dbReference>
<dbReference type="PANTHER" id="PTHR43201:SF5">
    <property type="entry name" value="MEDIUM-CHAIN ACYL-COA LIGASE ACSF2, MITOCHONDRIAL"/>
    <property type="match status" value="1"/>
</dbReference>
<dbReference type="Gene3D" id="3.30.300.30">
    <property type="match status" value="1"/>
</dbReference>
<reference evidence="6" key="2">
    <citation type="submission" date="2016-04" db="EMBL/GenBank/DDBJ databases">
        <title>Complete Genome and Plasmid Sequences for Rhodococcus fascians D188 and Draft Sequences for Rhodococcus spp. Isolates PBTS 1 and PBTS 2.</title>
        <authorList>
            <person name="Stamer R."/>
            <person name="Vereecke D."/>
            <person name="Zhang Y."/>
            <person name="Schilkey F."/>
            <person name="Devitt N."/>
            <person name="Randall J."/>
        </authorList>
    </citation>
    <scope>NUCLEOTIDE SEQUENCE [LARGE SCALE GENOMIC DNA]</scope>
    <source>
        <strain evidence="6">PBTS2</strain>
    </source>
</reference>
<dbReference type="EC" id="6.2.1.-" evidence="5"/>